<feature type="transmembrane region" description="Helical" evidence="1">
    <location>
        <begin position="30"/>
        <end position="50"/>
    </location>
</feature>
<dbReference type="EMBL" id="CAID01000001">
    <property type="protein sequence ID" value="CEF96705.1"/>
    <property type="molecule type" value="Genomic_DNA"/>
</dbReference>
<keyword evidence="1" id="KW-1133">Transmembrane helix</keyword>
<name>A0A090LXV0_OSTTA</name>
<dbReference type="KEGG" id="ota:OT_ostta01g03520"/>
<evidence type="ECO:0000256" key="1">
    <source>
        <dbReference type="SAM" id="Phobius"/>
    </source>
</evidence>
<keyword evidence="1" id="KW-0472">Membrane</keyword>
<reference evidence="3" key="1">
    <citation type="journal article" date="2006" name="Proc. Natl. Acad. Sci. U.S.A.">
        <title>Genome analysis of the smallest free-living eukaryote Ostreococcus tauri unveils many unique features.</title>
        <authorList>
            <person name="Derelle E."/>
            <person name="Ferraz C."/>
            <person name="Rombauts S."/>
            <person name="Rouze P."/>
            <person name="Worden A.Z."/>
            <person name="Robbens S."/>
            <person name="Partensky F."/>
            <person name="Degroeve S."/>
            <person name="Echeynie S."/>
            <person name="Cooke R."/>
            <person name="Saeys Y."/>
            <person name="Wuyts J."/>
            <person name="Jabbari K."/>
            <person name="Bowler C."/>
            <person name="Panaud O."/>
            <person name="Piegu B."/>
            <person name="Ball S.G."/>
            <person name="Ral J.-P."/>
            <person name="Bouget F.-Y."/>
            <person name="Piganeau G."/>
            <person name="De Baets B."/>
            <person name="Picard A."/>
            <person name="Delseny M."/>
            <person name="Demaille J."/>
            <person name="Van de Peer Y."/>
            <person name="Moreau H."/>
        </authorList>
    </citation>
    <scope>NUCLEOTIDE SEQUENCE [LARGE SCALE GENOMIC DNA]</scope>
    <source>
        <strain evidence="3">OTTH 0595 / CCAP 157/2 / RCC745</strain>
    </source>
</reference>
<dbReference type="GeneID" id="9836498"/>
<keyword evidence="1" id="KW-0812">Transmembrane</keyword>
<dbReference type="Proteomes" id="UP000009170">
    <property type="component" value="Unassembled WGS sequence"/>
</dbReference>
<reference evidence="2 3" key="2">
    <citation type="journal article" date="2014" name="BMC Genomics">
        <title>An improved genome of the model marine alga Ostreococcus tauri unfolds by assessing Illumina de novo assemblies.</title>
        <authorList>
            <person name="Blanc-Mathieu R."/>
            <person name="Verhelst B."/>
            <person name="Derelle E."/>
            <person name="Rombauts S."/>
            <person name="Bouget F.Y."/>
            <person name="Carre I."/>
            <person name="Chateau A."/>
            <person name="Eyre-Walker A."/>
            <person name="Grimsley N."/>
            <person name="Moreau H."/>
            <person name="Piegu B."/>
            <person name="Rivals E."/>
            <person name="Schackwitz W."/>
            <person name="Van de Peer Y."/>
            <person name="Piganeau G."/>
        </authorList>
    </citation>
    <scope>NUCLEOTIDE SEQUENCE [LARGE SCALE GENOMIC DNA]</scope>
    <source>
        <strain evidence="3">OTTH 0595 / CCAP 157/2 / RCC745</strain>
    </source>
</reference>
<gene>
    <name evidence="2" type="ORF">OT_ostta01g03520</name>
</gene>
<proteinExistence type="predicted"/>
<dbReference type="OrthoDB" id="10648102at2759"/>
<evidence type="ECO:0000313" key="3">
    <source>
        <dbReference type="Proteomes" id="UP000009170"/>
    </source>
</evidence>
<organism evidence="2 3">
    <name type="scientific">Ostreococcus tauri</name>
    <name type="common">Marine green alga</name>
    <dbReference type="NCBI Taxonomy" id="70448"/>
    <lineage>
        <taxon>Eukaryota</taxon>
        <taxon>Viridiplantae</taxon>
        <taxon>Chlorophyta</taxon>
        <taxon>Mamiellophyceae</taxon>
        <taxon>Mamiellales</taxon>
        <taxon>Bathycoccaceae</taxon>
        <taxon>Ostreococcus</taxon>
    </lineage>
</organism>
<comment type="caution">
    <text evidence="2">The sequence shown here is derived from an EMBL/GenBank/DDBJ whole genome shotgun (WGS) entry which is preliminary data.</text>
</comment>
<sequence length="161" mass="17592">MRRVSKPNFANKRSVKASIVGELFSSPVRVFYSILFICALEVLLWSVVLVPGRTSGAWNDAAQAYYTRETVNLKCAHGASVRVPFPAIDLRSLQLAWKEESSWQKKALSSLSTTLAPSKAQQVKQSLQARLKHLDEQLLIGSASELGASEAAANAKSVLSF</sequence>
<evidence type="ECO:0000313" key="2">
    <source>
        <dbReference type="EMBL" id="CEF96705.1"/>
    </source>
</evidence>
<protein>
    <submittedName>
        <fullName evidence="2">Unnamed product</fullName>
    </submittedName>
</protein>
<dbReference type="RefSeq" id="XP_022838252.1">
    <property type="nucleotide sequence ID" value="XM_022985367.1"/>
</dbReference>
<dbReference type="InParanoid" id="A0A090LXV0"/>
<accession>A0A090LXV0</accession>
<keyword evidence="3" id="KW-1185">Reference proteome</keyword>
<dbReference type="AlphaFoldDB" id="A0A090LXV0"/>